<dbReference type="InterPro" id="IPR013818">
    <property type="entry name" value="Lipase"/>
</dbReference>
<dbReference type="Pfam" id="PF00151">
    <property type="entry name" value="Lipase"/>
    <property type="match status" value="1"/>
</dbReference>
<dbReference type="Gene3D" id="3.40.50.1820">
    <property type="entry name" value="alpha/beta hydrolase"/>
    <property type="match status" value="1"/>
</dbReference>
<evidence type="ECO:0000256" key="2">
    <source>
        <dbReference type="ARBA" id="ARBA00010701"/>
    </source>
</evidence>
<accession>A0A9P0TJ87</accession>
<dbReference type="PANTHER" id="PTHR11610:SF173">
    <property type="entry name" value="LIPASE DOMAIN-CONTAINING PROTEIN-RELATED"/>
    <property type="match status" value="1"/>
</dbReference>
<sequence length="361" mass="39409">MKVLVALSVCVALCAGGRIQNPEYIPTIPGDNSHYVEGVSRYIWMPDGDDVPHLVDLHEPAEAESRNGANNQYWLYTRRNQANHQLLRHNDNNSVRNSNYNRNLPIKVLVHGWNSKGSSTMNPTIRDAFLAVGDFNVIVVDWGRAAAGSYTTSVRSVPSVGQHLGNFLNWLISNHGGNWNNVHLVGFSLGAHVVGNAGRTVGGRARRVTGLDPAGPQWGPSNSNTLRRSDGGYVETIHTDGGLLGIFDNIADADFYPNGGRNRQPGCSHSQCSHSRAWDLFASSVRTDHFVGRRCANLNEARNNRCTGAQHRMGNANLGKRGSGLYGLSTGSHLIFDIHSINRNFLSSLTLICFIIPIGPL</sequence>
<dbReference type="GO" id="GO:0005615">
    <property type="term" value="C:extracellular space"/>
    <property type="evidence" value="ECO:0007669"/>
    <property type="project" value="TreeGrafter"/>
</dbReference>
<evidence type="ECO:0000256" key="6">
    <source>
        <dbReference type="SAM" id="SignalP"/>
    </source>
</evidence>
<dbReference type="PRINTS" id="PR00821">
    <property type="entry name" value="TAGLIPASE"/>
</dbReference>
<dbReference type="SUPFAM" id="SSF53474">
    <property type="entry name" value="alpha/beta-Hydrolases"/>
    <property type="match status" value="1"/>
</dbReference>
<dbReference type="EMBL" id="CALOZG010000013">
    <property type="protein sequence ID" value="CAH4030968.1"/>
    <property type="molecule type" value="Genomic_DNA"/>
</dbReference>
<feature type="domain" description="Lipase" evidence="7">
    <location>
        <begin position="65"/>
        <end position="312"/>
    </location>
</feature>
<reference evidence="8" key="1">
    <citation type="submission" date="2022-05" db="EMBL/GenBank/DDBJ databases">
        <authorList>
            <person name="Okamura Y."/>
        </authorList>
    </citation>
    <scope>NUCLEOTIDE SEQUENCE</scope>
</reference>
<dbReference type="GO" id="GO:0017171">
    <property type="term" value="F:serine hydrolase activity"/>
    <property type="evidence" value="ECO:0007669"/>
    <property type="project" value="TreeGrafter"/>
</dbReference>
<keyword evidence="9" id="KW-1185">Reference proteome</keyword>
<comment type="caution">
    <text evidence="8">The sequence shown here is derived from an EMBL/GenBank/DDBJ whole genome shotgun (WGS) entry which is preliminary data.</text>
</comment>
<evidence type="ECO:0000313" key="8">
    <source>
        <dbReference type="EMBL" id="CAH4030968.1"/>
    </source>
</evidence>
<dbReference type="InterPro" id="IPR029058">
    <property type="entry name" value="AB_hydrolase_fold"/>
</dbReference>
<protein>
    <recommendedName>
        <fullName evidence="7">Lipase domain-containing protein</fullName>
    </recommendedName>
</protein>
<feature type="region of interest" description="Disordered" evidence="5">
    <location>
        <begin position="210"/>
        <end position="229"/>
    </location>
</feature>
<dbReference type="InterPro" id="IPR000734">
    <property type="entry name" value="TAG_lipase"/>
</dbReference>
<dbReference type="GO" id="GO:0016298">
    <property type="term" value="F:lipase activity"/>
    <property type="evidence" value="ECO:0007669"/>
    <property type="project" value="InterPro"/>
</dbReference>
<dbReference type="InterPro" id="IPR033906">
    <property type="entry name" value="Lipase_N"/>
</dbReference>
<organism evidence="8 9">
    <name type="scientific">Pieris brassicae</name>
    <name type="common">White butterfly</name>
    <name type="synonym">Large white butterfly</name>
    <dbReference type="NCBI Taxonomy" id="7116"/>
    <lineage>
        <taxon>Eukaryota</taxon>
        <taxon>Metazoa</taxon>
        <taxon>Ecdysozoa</taxon>
        <taxon>Arthropoda</taxon>
        <taxon>Hexapoda</taxon>
        <taxon>Insecta</taxon>
        <taxon>Pterygota</taxon>
        <taxon>Neoptera</taxon>
        <taxon>Endopterygota</taxon>
        <taxon>Lepidoptera</taxon>
        <taxon>Glossata</taxon>
        <taxon>Ditrysia</taxon>
        <taxon>Papilionoidea</taxon>
        <taxon>Pieridae</taxon>
        <taxon>Pierinae</taxon>
        <taxon>Pieris</taxon>
    </lineage>
</organism>
<name>A0A9P0TJ87_PIEBR</name>
<dbReference type="AlphaFoldDB" id="A0A9P0TJ87"/>
<evidence type="ECO:0000313" key="9">
    <source>
        <dbReference type="Proteomes" id="UP001152562"/>
    </source>
</evidence>
<comment type="subcellular location">
    <subcellularLocation>
        <location evidence="1">Secreted</location>
    </subcellularLocation>
</comment>
<proteinExistence type="inferred from homology"/>
<evidence type="ECO:0000256" key="3">
    <source>
        <dbReference type="ARBA" id="ARBA00022525"/>
    </source>
</evidence>
<evidence type="ECO:0000256" key="4">
    <source>
        <dbReference type="RuleBase" id="RU004262"/>
    </source>
</evidence>
<gene>
    <name evidence="8" type="ORF">PIBRA_LOCUS7559</name>
</gene>
<dbReference type="CDD" id="cd00707">
    <property type="entry name" value="Pancreat_lipase_like"/>
    <property type="match status" value="1"/>
</dbReference>
<dbReference type="GO" id="GO:0016042">
    <property type="term" value="P:lipid catabolic process"/>
    <property type="evidence" value="ECO:0007669"/>
    <property type="project" value="TreeGrafter"/>
</dbReference>
<feature type="signal peptide" evidence="6">
    <location>
        <begin position="1"/>
        <end position="16"/>
    </location>
</feature>
<dbReference type="PANTHER" id="PTHR11610">
    <property type="entry name" value="LIPASE"/>
    <property type="match status" value="1"/>
</dbReference>
<dbReference type="Proteomes" id="UP001152562">
    <property type="component" value="Unassembled WGS sequence"/>
</dbReference>
<comment type="similarity">
    <text evidence="2 4">Belongs to the AB hydrolase superfamily. Lipase family.</text>
</comment>
<evidence type="ECO:0000256" key="1">
    <source>
        <dbReference type="ARBA" id="ARBA00004613"/>
    </source>
</evidence>
<keyword evidence="3" id="KW-0964">Secreted</keyword>
<feature type="chain" id="PRO_5040227624" description="Lipase domain-containing protein" evidence="6">
    <location>
        <begin position="17"/>
        <end position="361"/>
    </location>
</feature>
<evidence type="ECO:0000259" key="7">
    <source>
        <dbReference type="Pfam" id="PF00151"/>
    </source>
</evidence>
<evidence type="ECO:0000256" key="5">
    <source>
        <dbReference type="SAM" id="MobiDB-lite"/>
    </source>
</evidence>
<keyword evidence="6" id="KW-0732">Signal</keyword>